<dbReference type="Pfam" id="PF13445">
    <property type="entry name" value="zf-RING_UBOX"/>
    <property type="match status" value="1"/>
</dbReference>
<accession>V6LN89</accession>
<feature type="coiled-coil region" evidence="5">
    <location>
        <begin position="548"/>
        <end position="586"/>
    </location>
</feature>
<keyword evidence="3" id="KW-0862">Zinc</keyword>
<dbReference type="Proteomes" id="UP000018208">
    <property type="component" value="Unassembled WGS sequence"/>
</dbReference>
<dbReference type="InterPro" id="IPR001841">
    <property type="entry name" value="Znf_RING"/>
</dbReference>
<evidence type="ECO:0000313" key="8">
    <source>
        <dbReference type="EMBL" id="EST45171.1"/>
    </source>
</evidence>
<proteinExistence type="predicted"/>
<dbReference type="CDD" id="cd16449">
    <property type="entry name" value="RING-HC"/>
    <property type="match status" value="1"/>
</dbReference>
<evidence type="ECO:0000256" key="1">
    <source>
        <dbReference type="ARBA" id="ARBA00022723"/>
    </source>
</evidence>
<reference evidence="8 9" key="1">
    <citation type="journal article" date="2014" name="PLoS Genet.">
        <title>The Genome of Spironucleus salmonicida Highlights a Fish Pathogen Adapted to Fluctuating Environments.</title>
        <authorList>
            <person name="Xu F."/>
            <person name="Jerlstrom-Hultqvist J."/>
            <person name="Einarsson E."/>
            <person name="Astvaldsson A."/>
            <person name="Svard S.G."/>
            <person name="Andersson J.O."/>
        </authorList>
    </citation>
    <scope>NUCLEOTIDE SEQUENCE</scope>
    <source>
        <strain evidence="9">ATCC 50377</strain>
    </source>
</reference>
<dbReference type="PANTHER" id="PTHR15898:SF13">
    <property type="entry name" value="BIFUNCTIONAL APOPTOSIS REGULATOR"/>
    <property type="match status" value="1"/>
</dbReference>
<dbReference type="PROSITE" id="PS50089">
    <property type="entry name" value="ZF_RING_2"/>
    <property type="match status" value="1"/>
</dbReference>
<feature type="domain" description="RING-type" evidence="7">
    <location>
        <begin position="84"/>
        <end position="123"/>
    </location>
</feature>
<organism evidence="8">
    <name type="scientific">Spironucleus salmonicida</name>
    <dbReference type="NCBI Taxonomy" id="348837"/>
    <lineage>
        <taxon>Eukaryota</taxon>
        <taxon>Metamonada</taxon>
        <taxon>Diplomonadida</taxon>
        <taxon>Hexamitidae</taxon>
        <taxon>Hexamitinae</taxon>
        <taxon>Spironucleus</taxon>
    </lineage>
</organism>
<keyword evidence="5" id="KW-0175">Coiled coil</keyword>
<evidence type="ECO:0000256" key="2">
    <source>
        <dbReference type="ARBA" id="ARBA00022771"/>
    </source>
</evidence>
<evidence type="ECO:0000259" key="7">
    <source>
        <dbReference type="PROSITE" id="PS50089"/>
    </source>
</evidence>
<feature type="compositionally biased region" description="Polar residues" evidence="6">
    <location>
        <begin position="894"/>
        <end position="904"/>
    </location>
</feature>
<protein>
    <recommendedName>
        <fullName evidence="7">RING-type domain-containing protein</fullName>
    </recommendedName>
</protein>
<feature type="compositionally biased region" description="Low complexity" evidence="6">
    <location>
        <begin position="875"/>
        <end position="893"/>
    </location>
</feature>
<keyword evidence="1" id="KW-0479">Metal-binding</keyword>
<dbReference type="Gene3D" id="3.30.40.10">
    <property type="entry name" value="Zinc/RING finger domain, C3HC4 (zinc finger)"/>
    <property type="match status" value="3"/>
</dbReference>
<evidence type="ECO:0000256" key="6">
    <source>
        <dbReference type="SAM" id="MobiDB-lite"/>
    </source>
</evidence>
<dbReference type="OrthoDB" id="6105938at2759"/>
<keyword evidence="2 4" id="KW-0863">Zinc-finger</keyword>
<evidence type="ECO:0000313" key="10">
    <source>
        <dbReference type="Proteomes" id="UP000018208"/>
    </source>
</evidence>
<evidence type="ECO:0000256" key="4">
    <source>
        <dbReference type="PROSITE-ProRule" id="PRU00175"/>
    </source>
</evidence>
<sequence>MSGHITLEDIENLDNEIEETLQYLDNDTTEFLDQQTMTRVSFKKQKKYLIKNILITDEKKKVNIGVKYINQEVQQVILQQLCFCSVCLEPFQFPVTLPCNHTICSLCLHRSNILWSFKKCPCCGDEYDEFLHNILLQNDVSQYLKRHVLAELDQCVVVLQKYEKVNPYTLGFFTKIENGYIKENMREWIQSDIILEDQNLIQPKSDKIKKNKKDPRACIEQEQPLKFMPVKIATVALASQKWKGILNSIFPINFKYYPICTRPIRGGFVIQRANIKIVDKFFIGDNDIDVYDPEMPKFLQFTNQYLNFDKNSNIFMLIADEPVLNTVTLIKNNTSTSSTNLETYLRIGINFQSNFNSQFICPACKFYYRVPVQLICGCNCCFTCARDLLSLKLPCLGCGKDISKKYGLNSVNKKLILQMYSKIPSHSPMIDRAMPVMIDDQVSILIDDPNRVNCWVLQGPSQTTYVHTVKLQAINVTKLVTALRPRIGMIYMDKDFGILLQEKDQFIICSRNQIQGAVVEAQMLLLNGFKLIDDIRTEILEQKQRGKIQQIKDKELEYEEIKQKVQQKIIEQNQKEAEKRSQLENKKQFMIDIVEERRKRLNLVQYNDPKQKYHPCNQIVEIVKQDLKEKVCYIQKQQKNWVLDLTFKNPDLPFLCSGCWELIKQPVILRCGHSCCRICACIYIQAQIPCLVCGLQLDTMQDIPYDTDLNNQLIVKIPEKDYKNGLDLGVFVSFKEQIFMITKVHQEICVGYSKGLFKTLKISKITIKQPGMSNIQEVELFNSIIVKDGTYQGFYGVYIAQNKVLLETGIEVDINIDKIMNVAMVNQLLSTEEIKLQYKQQESLRRNAIALGIKHMLLGIDQDVQEQQSNYQKPQIKSSRSKGSIGSKKVSQKYISSQRQNNRK</sequence>
<dbReference type="SMART" id="SM00184">
    <property type="entry name" value="RING"/>
    <property type="match status" value="3"/>
</dbReference>
<dbReference type="GO" id="GO:0008270">
    <property type="term" value="F:zinc ion binding"/>
    <property type="evidence" value="ECO:0007669"/>
    <property type="project" value="UniProtKB-KW"/>
</dbReference>
<evidence type="ECO:0000256" key="5">
    <source>
        <dbReference type="SAM" id="Coils"/>
    </source>
</evidence>
<name>V6LN89_9EUKA</name>
<dbReference type="GO" id="GO:0043161">
    <property type="term" value="P:proteasome-mediated ubiquitin-dependent protein catabolic process"/>
    <property type="evidence" value="ECO:0007669"/>
    <property type="project" value="TreeGrafter"/>
</dbReference>
<dbReference type="InterPro" id="IPR027370">
    <property type="entry name" value="Znf-RING_euk"/>
</dbReference>
<dbReference type="EMBL" id="AUWU02000001">
    <property type="protein sequence ID" value="KAH0576769.1"/>
    <property type="molecule type" value="Genomic_DNA"/>
</dbReference>
<feature type="region of interest" description="Disordered" evidence="6">
    <location>
        <begin position="869"/>
        <end position="904"/>
    </location>
</feature>
<dbReference type="PANTHER" id="PTHR15898">
    <property type="entry name" value="BIFUNCTIONAL APOPTOSIS REGULATOR"/>
    <property type="match status" value="1"/>
</dbReference>
<dbReference type="AlphaFoldDB" id="V6LN89"/>
<dbReference type="EMBL" id="KI546100">
    <property type="protein sequence ID" value="EST45171.1"/>
    <property type="molecule type" value="Genomic_DNA"/>
</dbReference>
<gene>
    <name evidence="8" type="ORF">SS50377_14744</name>
    <name evidence="9" type="ORF">SS50377_20115</name>
</gene>
<evidence type="ECO:0000256" key="3">
    <source>
        <dbReference type="ARBA" id="ARBA00022833"/>
    </source>
</evidence>
<evidence type="ECO:0000313" key="9">
    <source>
        <dbReference type="EMBL" id="KAH0576769.1"/>
    </source>
</evidence>
<dbReference type="InterPro" id="IPR013083">
    <property type="entry name" value="Znf_RING/FYVE/PHD"/>
</dbReference>
<reference evidence="9" key="2">
    <citation type="submission" date="2020-12" db="EMBL/GenBank/DDBJ databases">
        <title>New Spironucleus salmonicida genome in near-complete chromosomes.</title>
        <authorList>
            <person name="Xu F."/>
            <person name="Kurt Z."/>
            <person name="Jimenez-Gonzalez A."/>
            <person name="Astvaldsson A."/>
            <person name="Andersson J.O."/>
            <person name="Svard S.G."/>
        </authorList>
    </citation>
    <scope>NUCLEOTIDE SEQUENCE</scope>
    <source>
        <strain evidence="9">ATCC 50377</strain>
    </source>
</reference>
<dbReference type="GO" id="GO:0061630">
    <property type="term" value="F:ubiquitin protein ligase activity"/>
    <property type="evidence" value="ECO:0007669"/>
    <property type="project" value="TreeGrafter"/>
</dbReference>
<dbReference type="PROSITE" id="PS00518">
    <property type="entry name" value="ZF_RING_1"/>
    <property type="match status" value="1"/>
</dbReference>
<keyword evidence="10" id="KW-1185">Reference proteome</keyword>
<dbReference type="VEuPathDB" id="GiardiaDB:SS50377_20115"/>
<dbReference type="SUPFAM" id="SSF57850">
    <property type="entry name" value="RING/U-box"/>
    <property type="match status" value="2"/>
</dbReference>
<dbReference type="InterPro" id="IPR017907">
    <property type="entry name" value="Znf_RING_CS"/>
</dbReference>